<dbReference type="GO" id="GO:0016740">
    <property type="term" value="F:transferase activity"/>
    <property type="evidence" value="ECO:0007669"/>
    <property type="project" value="UniProtKB-KW"/>
</dbReference>
<feature type="compositionally biased region" description="Basic residues" evidence="1">
    <location>
        <begin position="308"/>
        <end position="318"/>
    </location>
</feature>
<dbReference type="SUPFAM" id="SSF89796">
    <property type="entry name" value="CoA-transferase family III (CaiB/BaiF)"/>
    <property type="match status" value="1"/>
</dbReference>
<dbReference type="Proteomes" id="UP000000211">
    <property type="component" value="Chromosome"/>
</dbReference>
<evidence type="ECO:0000313" key="2">
    <source>
        <dbReference type="EMBL" id="AFV76215.1"/>
    </source>
</evidence>
<dbReference type="PANTHER" id="PTHR48228:SF5">
    <property type="entry name" value="ALPHA-METHYLACYL-COA RACEMASE"/>
    <property type="match status" value="1"/>
</dbReference>
<dbReference type="Pfam" id="PF02515">
    <property type="entry name" value="CoA_transf_3"/>
    <property type="match status" value="2"/>
</dbReference>
<dbReference type="KEGG" id="tos:Theos_1173"/>
<reference evidence="2 3" key="1">
    <citation type="journal article" date="2013" name="Genome Announc.">
        <title>Whole Genome Sequencing of Thermus oshimai JL-2 and Thermus thermophilus JL-18, Incomplete Denitrifiers from the United States Great Basin.</title>
        <authorList>
            <person name="Murugapiran S.K."/>
            <person name="Huntemann M."/>
            <person name="Wei C.L."/>
            <person name="Han J."/>
            <person name="Detter J.C."/>
            <person name="Han C.S."/>
            <person name="Erkkila T.H."/>
            <person name="Teshima H."/>
            <person name="Chen A."/>
            <person name="Kyrpides N."/>
            <person name="Mavrommatis K."/>
            <person name="Markowitz V."/>
            <person name="Szeto E."/>
            <person name="Ivanova N."/>
            <person name="Pagani I."/>
            <person name="Lam J."/>
            <person name="McDonald A.I."/>
            <person name="Dodsworth J.A."/>
            <person name="Pati A."/>
            <person name="Goodwin L."/>
            <person name="Peters L."/>
            <person name="Pitluck S."/>
            <person name="Woyke T."/>
            <person name="Hedlund B.P."/>
        </authorList>
    </citation>
    <scope>NUCLEOTIDE SEQUENCE</scope>
    <source>
        <strain evidence="2 3">JL-2</strain>
    </source>
</reference>
<accession>K7QZC3</accession>
<keyword evidence="2" id="KW-0808">Transferase</keyword>
<dbReference type="STRING" id="751945.Theos_1173"/>
<dbReference type="Gene3D" id="3.40.50.10540">
    <property type="entry name" value="Crotonobetainyl-coa:carnitine coa-transferase, domain 1"/>
    <property type="match status" value="1"/>
</dbReference>
<evidence type="ECO:0000313" key="3">
    <source>
        <dbReference type="Proteomes" id="UP000000211"/>
    </source>
</evidence>
<dbReference type="Gene3D" id="3.30.1540.10">
    <property type="entry name" value="formyl-coa transferase, domain 3"/>
    <property type="match status" value="1"/>
</dbReference>
<protein>
    <submittedName>
        <fullName evidence="2">Putative acyl-CoA transferase/carnitine dehydratase</fullName>
    </submittedName>
</protein>
<sequence length="340" mass="37032">MGPSAFPPGRVLDLTRLLPGPLAGRFLLRLGFPVLKLEPPGGDPLASLAPEAYRFLNEGKRVEVLDLKGEAGRRRLLALVRESALLLEANRPGVMERLGVGPEVLLRENPRLVYVRLRGYPDGPDPGHDLTYLAEAGLLERFPWRAFQFADLAGALALALTALKGLLLGGGFYEVALSEAVKELAYPPIPFLDGSVLCYGVYPAQGGRVALAALEPHLWARFCERAGLPELLDAAFSPAQEGNPAYRRLCAFFGEREAEALEAWARREGLGSKPPRTPKGSWGAEKAFRRVFSPGPPGSSARRPPGPRPRRWSCRSPRRCPPGWPGRSPSGRFPRGRGGR</sequence>
<dbReference type="eggNOG" id="COG1804">
    <property type="taxonomic scope" value="Bacteria"/>
</dbReference>
<dbReference type="InterPro" id="IPR003673">
    <property type="entry name" value="CoA-Trfase_fam_III"/>
</dbReference>
<dbReference type="PANTHER" id="PTHR48228">
    <property type="entry name" value="SUCCINYL-COA--D-CITRAMALATE COA-TRANSFERASE"/>
    <property type="match status" value="1"/>
</dbReference>
<gene>
    <name evidence="2" type="ORF">Theos_1173</name>
</gene>
<dbReference type="HOGENOM" id="CLU_033975_5_1_0"/>
<dbReference type="AlphaFoldDB" id="K7QZC3"/>
<dbReference type="EMBL" id="CP003249">
    <property type="protein sequence ID" value="AFV76215.1"/>
    <property type="molecule type" value="Genomic_DNA"/>
</dbReference>
<feature type="region of interest" description="Disordered" evidence="1">
    <location>
        <begin position="269"/>
        <end position="340"/>
    </location>
</feature>
<name>K7QZC3_THEOS</name>
<dbReference type="InterPro" id="IPR050509">
    <property type="entry name" value="CoA-transferase_III"/>
</dbReference>
<proteinExistence type="predicted"/>
<dbReference type="InterPro" id="IPR023606">
    <property type="entry name" value="CoA-Trfase_III_dom_1_sf"/>
</dbReference>
<organism evidence="2 3">
    <name type="scientific">Thermus oshimai JL-2</name>
    <dbReference type="NCBI Taxonomy" id="751945"/>
    <lineage>
        <taxon>Bacteria</taxon>
        <taxon>Thermotogati</taxon>
        <taxon>Deinococcota</taxon>
        <taxon>Deinococci</taxon>
        <taxon>Thermales</taxon>
        <taxon>Thermaceae</taxon>
        <taxon>Thermus</taxon>
    </lineage>
</organism>
<keyword evidence="3" id="KW-1185">Reference proteome</keyword>
<evidence type="ECO:0000256" key="1">
    <source>
        <dbReference type="SAM" id="MobiDB-lite"/>
    </source>
</evidence>
<dbReference type="InterPro" id="IPR044855">
    <property type="entry name" value="CoA-Trfase_III_dom3_sf"/>
</dbReference>